<comment type="caution">
    <text evidence="1">The sequence shown here is derived from an EMBL/GenBank/DDBJ whole genome shotgun (WGS) entry which is preliminary data.</text>
</comment>
<protein>
    <submittedName>
        <fullName evidence="1">Uncharacterized protein</fullName>
    </submittedName>
</protein>
<evidence type="ECO:0000313" key="2">
    <source>
        <dbReference type="Proteomes" id="UP000294513"/>
    </source>
</evidence>
<accession>A0A4R5C8W9</accession>
<evidence type="ECO:0000313" key="1">
    <source>
        <dbReference type="EMBL" id="TDD95635.1"/>
    </source>
</evidence>
<dbReference type="EMBL" id="SMKU01000010">
    <property type="protein sequence ID" value="TDD95635.1"/>
    <property type="molecule type" value="Genomic_DNA"/>
</dbReference>
<organism evidence="1 2">
    <name type="scientific">Actinomadura rubrisoli</name>
    <dbReference type="NCBI Taxonomy" id="2530368"/>
    <lineage>
        <taxon>Bacteria</taxon>
        <taxon>Bacillati</taxon>
        <taxon>Actinomycetota</taxon>
        <taxon>Actinomycetes</taxon>
        <taxon>Streptosporangiales</taxon>
        <taxon>Thermomonosporaceae</taxon>
        <taxon>Actinomadura</taxon>
    </lineage>
</organism>
<proteinExistence type="predicted"/>
<gene>
    <name evidence="1" type="ORF">E1298_04465</name>
</gene>
<dbReference type="Proteomes" id="UP000294513">
    <property type="component" value="Unassembled WGS sequence"/>
</dbReference>
<name>A0A4R5C8W9_9ACTN</name>
<dbReference type="OrthoDB" id="3482297at2"/>
<reference evidence="1 2" key="1">
    <citation type="submission" date="2019-03" db="EMBL/GenBank/DDBJ databases">
        <title>Draft genome sequences of novel Actinobacteria.</title>
        <authorList>
            <person name="Sahin N."/>
            <person name="Ay H."/>
            <person name="Saygin H."/>
        </authorList>
    </citation>
    <scope>NUCLEOTIDE SEQUENCE [LARGE SCALE GENOMIC DNA]</scope>
    <source>
        <strain evidence="1 2">H3C3</strain>
    </source>
</reference>
<dbReference type="RefSeq" id="WP_131889461.1">
    <property type="nucleotide sequence ID" value="NZ_SMKU01000010.1"/>
</dbReference>
<keyword evidence="2" id="KW-1185">Reference proteome</keyword>
<sequence>MTVQYEEKEDRKILKVREAQVAEVRAVPSFYLRLSDGTALEYSGTVIHSVGPRGENAVLRPLTALTAEDLSSLISARPLSWVVFASGSQRIMFSNSWLLTLKPGPDDIWRMDLRDGHTLTYPPQ</sequence>
<dbReference type="AlphaFoldDB" id="A0A4R5C8W9"/>